<protein>
    <submittedName>
        <fullName evidence="1">RNA-directed DNA polymerase (Reverse transcriptase)-related family protein</fullName>
    </submittedName>
</protein>
<name>A0A9N7NQ52_STRHE</name>
<keyword evidence="2" id="KW-1185">Reference proteome</keyword>
<keyword evidence="1" id="KW-0548">Nucleotidyltransferase</keyword>
<dbReference type="Proteomes" id="UP001153555">
    <property type="component" value="Unassembled WGS sequence"/>
</dbReference>
<dbReference type="EMBL" id="CACSLK010032525">
    <property type="protein sequence ID" value="CAA0840468.1"/>
    <property type="molecule type" value="Genomic_DNA"/>
</dbReference>
<dbReference type="AlphaFoldDB" id="A0A9N7NQ52"/>
<sequence>NLDKSAIYFSKNTPQSIQTQICHTLLGITAQTHTKYLGLPLGIGNSKIGTFSFLEESVKNRISNWKTKFLSFAGKEVLLRSVLNALPLYAMSFFL</sequence>
<dbReference type="GO" id="GO:0003964">
    <property type="term" value="F:RNA-directed DNA polymerase activity"/>
    <property type="evidence" value="ECO:0007669"/>
    <property type="project" value="UniProtKB-KW"/>
</dbReference>
<dbReference type="PANTHER" id="PTHR33116">
    <property type="entry name" value="REVERSE TRANSCRIPTASE ZINC-BINDING DOMAIN-CONTAINING PROTEIN-RELATED-RELATED"/>
    <property type="match status" value="1"/>
</dbReference>
<dbReference type="OrthoDB" id="913431at2759"/>
<feature type="non-terminal residue" evidence="1">
    <location>
        <position position="95"/>
    </location>
</feature>
<reference evidence="1" key="1">
    <citation type="submission" date="2019-12" db="EMBL/GenBank/DDBJ databases">
        <authorList>
            <person name="Scholes J."/>
        </authorList>
    </citation>
    <scope>NUCLEOTIDE SEQUENCE</scope>
</reference>
<proteinExistence type="predicted"/>
<feature type="non-terminal residue" evidence="1">
    <location>
        <position position="1"/>
    </location>
</feature>
<evidence type="ECO:0000313" key="2">
    <source>
        <dbReference type="Proteomes" id="UP001153555"/>
    </source>
</evidence>
<gene>
    <name evidence="1" type="ORF">SHERM_00548</name>
</gene>
<keyword evidence="1" id="KW-0695">RNA-directed DNA polymerase</keyword>
<dbReference type="PANTHER" id="PTHR33116:SF86">
    <property type="entry name" value="REVERSE TRANSCRIPTASE DOMAIN-CONTAINING PROTEIN"/>
    <property type="match status" value="1"/>
</dbReference>
<accession>A0A9N7NQ52</accession>
<evidence type="ECO:0000313" key="1">
    <source>
        <dbReference type="EMBL" id="CAA0840468.1"/>
    </source>
</evidence>
<organism evidence="1 2">
    <name type="scientific">Striga hermonthica</name>
    <name type="common">Purple witchweed</name>
    <name type="synonym">Buchnera hermonthica</name>
    <dbReference type="NCBI Taxonomy" id="68872"/>
    <lineage>
        <taxon>Eukaryota</taxon>
        <taxon>Viridiplantae</taxon>
        <taxon>Streptophyta</taxon>
        <taxon>Embryophyta</taxon>
        <taxon>Tracheophyta</taxon>
        <taxon>Spermatophyta</taxon>
        <taxon>Magnoliopsida</taxon>
        <taxon>eudicotyledons</taxon>
        <taxon>Gunneridae</taxon>
        <taxon>Pentapetalae</taxon>
        <taxon>asterids</taxon>
        <taxon>lamiids</taxon>
        <taxon>Lamiales</taxon>
        <taxon>Orobanchaceae</taxon>
        <taxon>Buchnereae</taxon>
        <taxon>Striga</taxon>
    </lineage>
</organism>
<keyword evidence="1" id="KW-0808">Transferase</keyword>
<comment type="caution">
    <text evidence="1">The sequence shown here is derived from an EMBL/GenBank/DDBJ whole genome shotgun (WGS) entry which is preliminary data.</text>
</comment>